<evidence type="ECO:0000256" key="3">
    <source>
        <dbReference type="ARBA" id="ARBA00022729"/>
    </source>
</evidence>
<dbReference type="PANTHER" id="PTHR24276:SF98">
    <property type="entry name" value="FI18310P1-RELATED"/>
    <property type="match status" value="1"/>
</dbReference>
<dbReference type="InterPro" id="IPR050430">
    <property type="entry name" value="Peptidase_S1"/>
</dbReference>
<dbReference type="GO" id="GO:0006508">
    <property type="term" value="P:proteolysis"/>
    <property type="evidence" value="ECO:0007669"/>
    <property type="project" value="InterPro"/>
</dbReference>
<evidence type="ECO:0000259" key="8">
    <source>
        <dbReference type="PROSITE" id="PS50240"/>
    </source>
</evidence>
<evidence type="ECO:0000256" key="4">
    <source>
        <dbReference type="ARBA" id="ARBA00023026"/>
    </source>
</evidence>
<evidence type="ECO:0000313" key="10">
    <source>
        <dbReference type="Proteomes" id="UP000018721"/>
    </source>
</evidence>
<dbReference type="HOGENOM" id="CLU_006842_7_3_1"/>
<dbReference type="PROSITE" id="PS50240">
    <property type="entry name" value="TRYPSIN_DOM"/>
    <property type="match status" value="1"/>
</dbReference>
<feature type="chain" id="PRO_5004775088" description="Peptidase S1 domain-containing protein" evidence="7">
    <location>
        <begin position="20"/>
        <end position="212"/>
    </location>
</feature>
<dbReference type="PANTHER" id="PTHR24276">
    <property type="entry name" value="POLYSERASE-RELATED"/>
    <property type="match status" value="1"/>
</dbReference>
<dbReference type="InterPro" id="IPR043504">
    <property type="entry name" value="Peptidase_S1_PA_chymotrypsin"/>
</dbReference>
<name>V9FAK8_PHYNI</name>
<dbReference type="Pfam" id="PF00089">
    <property type="entry name" value="Trypsin"/>
    <property type="match status" value="1"/>
</dbReference>
<dbReference type="GO" id="GO:0004252">
    <property type="term" value="F:serine-type endopeptidase activity"/>
    <property type="evidence" value="ECO:0007669"/>
    <property type="project" value="InterPro"/>
</dbReference>
<keyword evidence="5" id="KW-1015">Disulfide bond</keyword>
<comment type="caution">
    <text evidence="9">The sequence shown here is derived from an EMBL/GenBank/DDBJ whole genome shotgun (WGS) entry which is preliminary data.</text>
</comment>
<feature type="signal peptide" evidence="7">
    <location>
        <begin position="1"/>
        <end position="19"/>
    </location>
</feature>
<keyword evidence="4" id="KW-0843">Virulence</keyword>
<evidence type="ECO:0000256" key="5">
    <source>
        <dbReference type="ARBA" id="ARBA00023157"/>
    </source>
</evidence>
<dbReference type="GO" id="GO:0005576">
    <property type="term" value="C:extracellular region"/>
    <property type="evidence" value="ECO:0007669"/>
    <property type="project" value="UniProtKB-SubCell"/>
</dbReference>
<reference evidence="9 10" key="1">
    <citation type="submission" date="2013-11" db="EMBL/GenBank/DDBJ databases">
        <title>The Genome Sequence of Phytophthora parasitica P1569.</title>
        <authorList>
            <consortium name="The Broad Institute Genomics Platform"/>
            <person name="Russ C."/>
            <person name="Tyler B."/>
            <person name="Panabieres F."/>
            <person name="Shan W."/>
            <person name="Tripathy S."/>
            <person name="Grunwald N."/>
            <person name="Machado M."/>
            <person name="Johnson C.S."/>
            <person name="Arredondo F."/>
            <person name="Hong C."/>
            <person name="Coffey M."/>
            <person name="Young S.K."/>
            <person name="Zeng Q."/>
            <person name="Gargeya S."/>
            <person name="Fitzgerald M."/>
            <person name="Abouelleil A."/>
            <person name="Alvarado L."/>
            <person name="Chapman S.B."/>
            <person name="Gainer-Dewar J."/>
            <person name="Goldberg J."/>
            <person name="Griggs A."/>
            <person name="Gujja S."/>
            <person name="Hansen M."/>
            <person name="Howarth C."/>
            <person name="Imamovic A."/>
            <person name="Ireland A."/>
            <person name="Larimer J."/>
            <person name="McCowan C."/>
            <person name="Murphy C."/>
            <person name="Pearson M."/>
            <person name="Poon T.W."/>
            <person name="Priest M."/>
            <person name="Roberts A."/>
            <person name="Saif S."/>
            <person name="Shea T."/>
            <person name="Sykes S."/>
            <person name="Wortman J."/>
            <person name="Nusbaum C."/>
            <person name="Birren B."/>
        </authorList>
    </citation>
    <scope>NUCLEOTIDE SEQUENCE [LARGE SCALE GENOMIC DNA]</scope>
    <source>
        <strain evidence="9 10">P1569</strain>
    </source>
</reference>
<dbReference type="EMBL" id="ANIZ01001270">
    <property type="protein sequence ID" value="ETI48475.1"/>
    <property type="molecule type" value="Genomic_DNA"/>
</dbReference>
<dbReference type="SUPFAM" id="SSF50494">
    <property type="entry name" value="Trypsin-like serine proteases"/>
    <property type="match status" value="1"/>
</dbReference>
<dbReference type="SMART" id="SM00020">
    <property type="entry name" value="Tryp_SPc"/>
    <property type="match status" value="1"/>
</dbReference>
<gene>
    <name evidence="9" type="ORF">F443_07493</name>
</gene>
<protein>
    <recommendedName>
        <fullName evidence="8">Peptidase S1 domain-containing protein</fullName>
    </recommendedName>
</protein>
<evidence type="ECO:0000256" key="6">
    <source>
        <dbReference type="ARBA" id="ARBA00023180"/>
    </source>
</evidence>
<evidence type="ECO:0000313" key="9">
    <source>
        <dbReference type="EMBL" id="ETI48475.1"/>
    </source>
</evidence>
<evidence type="ECO:0000256" key="1">
    <source>
        <dbReference type="ARBA" id="ARBA00004613"/>
    </source>
</evidence>
<organism evidence="9 10">
    <name type="scientific">Phytophthora nicotianae P1569</name>
    <dbReference type="NCBI Taxonomy" id="1317065"/>
    <lineage>
        <taxon>Eukaryota</taxon>
        <taxon>Sar</taxon>
        <taxon>Stramenopiles</taxon>
        <taxon>Oomycota</taxon>
        <taxon>Peronosporomycetes</taxon>
        <taxon>Peronosporales</taxon>
        <taxon>Peronosporaceae</taxon>
        <taxon>Phytophthora</taxon>
    </lineage>
</organism>
<dbReference type="eggNOG" id="KOG3627">
    <property type="taxonomic scope" value="Eukaryota"/>
</dbReference>
<keyword evidence="2" id="KW-0964">Secreted</keyword>
<evidence type="ECO:0000256" key="7">
    <source>
        <dbReference type="SAM" id="SignalP"/>
    </source>
</evidence>
<proteinExistence type="predicted"/>
<dbReference type="InterPro" id="IPR001254">
    <property type="entry name" value="Trypsin_dom"/>
</dbReference>
<dbReference type="AlphaFoldDB" id="V9FAK8"/>
<evidence type="ECO:0000256" key="2">
    <source>
        <dbReference type="ARBA" id="ARBA00022525"/>
    </source>
</evidence>
<feature type="domain" description="Peptidase S1" evidence="8">
    <location>
        <begin position="31"/>
        <end position="212"/>
    </location>
</feature>
<dbReference type="InterPro" id="IPR009003">
    <property type="entry name" value="Peptidase_S1_PA"/>
</dbReference>
<dbReference type="Gene3D" id="2.40.10.10">
    <property type="entry name" value="Trypsin-like serine proteases"/>
    <property type="match status" value="1"/>
</dbReference>
<keyword evidence="3 7" id="KW-0732">Signal</keyword>
<keyword evidence="10" id="KW-1185">Reference proteome</keyword>
<keyword evidence="6" id="KW-0325">Glycoprotein</keyword>
<dbReference type="Proteomes" id="UP000018721">
    <property type="component" value="Unassembled WGS sequence"/>
</dbReference>
<sequence length="212" mass="22213">MKVVSTLAAALLAVAAAMANPAGGHVERQLILRGGEVQIGMKLYTTGIRSTFDGNTSCGGALIAPTHVLTTAAYFRSYDFALLTLEKASKFTPVKLPKADDSDITAAMWSKAMGWDSNSYANGTRSNELMSVSLEVWSNEDRAPIMAVDDTFVCAGGVASKDSCIGDRGAPLIKEIGAGDAGDFLIDLASWGTGCAFKCVPTVYSRVSSAIE</sequence>
<comment type="subcellular location">
    <subcellularLocation>
        <location evidence="1">Secreted</location>
    </subcellularLocation>
</comment>
<accession>V9FAK8</accession>